<dbReference type="RefSeq" id="WP_021003469.1">
    <property type="nucleotide sequence ID" value="NC_022234.1"/>
</dbReference>
<sequence length="52" mass="5905">MSANLIQMWLAQFDRGELSNEEVEGGQVWCMNDNAKLLNLKEDISSVAQMMD</sequence>
<reference evidence="1 2" key="1">
    <citation type="submission" date="2012-10" db="EMBL/GenBank/DDBJ databases">
        <title>Genome sequence of Variovorax paradoxus B4.</title>
        <authorList>
            <person name="Schuldes J."/>
            <person name="Brandt U."/>
            <person name="Hiessl S."/>
            <person name="Wuebbeler J.H."/>
            <person name="Thuermer A."/>
            <person name="Steinbuechel A."/>
            <person name="Daniel R."/>
        </authorList>
    </citation>
    <scope>NUCLEOTIDE SEQUENCE [LARGE SCALE GENOMIC DNA]</scope>
    <source>
        <strain evidence="1 2">B4</strain>
    </source>
</reference>
<gene>
    <name evidence="1" type="ORF">VAPA_2c00720</name>
</gene>
<dbReference type="AlphaFoldDB" id="T1XJC2"/>
<organism evidence="1 2">
    <name type="scientific">Variovorax paradoxus B4</name>
    <dbReference type="NCBI Taxonomy" id="1246301"/>
    <lineage>
        <taxon>Bacteria</taxon>
        <taxon>Pseudomonadati</taxon>
        <taxon>Pseudomonadota</taxon>
        <taxon>Betaproteobacteria</taxon>
        <taxon>Burkholderiales</taxon>
        <taxon>Comamonadaceae</taxon>
        <taxon>Variovorax</taxon>
    </lineage>
</organism>
<accession>T1XJC2</accession>
<dbReference type="HOGENOM" id="CLU_3085971_0_0_4"/>
<dbReference type="KEGG" id="vpd:VAPA_2c00720"/>
<dbReference type="EMBL" id="CP003912">
    <property type="protein sequence ID" value="AGU52636.1"/>
    <property type="molecule type" value="Genomic_DNA"/>
</dbReference>
<proteinExistence type="predicted"/>
<name>T1XJC2_VARPD</name>
<dbReference type="Proteomes" id="UP000016223">
    <property type="component" value="Chromosome 2"/>
</dbReference>
<dbReference type="OrthoDB" id="9131845at2"/>
<evidence type="ECO:0000313" key="2">
    <source>
        <dbReference type="Proteomes" id="UP000016223"/>
    </source>
</evidence>
<protein>
    <submittedName>
        <fullName evidence="1">Uncharacterized protein</fullName>
    </submittedName>
</protein>
<evidence type="ECO:0000313" key="1">
    <source>
        <dbReference type="EMBL" id="AGU52636.1"/>
    </source>
</evidence>